<dbReference type="Pfam" id="PF04545">
    <property type="entry name" value="Sigma70_r4"/>
    <property type="match status" value="1"/>
</dbReference>
<evidence type="ECO:0000313" key="9">
    <source>
        <dbReference type="Proteomes" id="UP000198688"/>
    </source>
</evidence>
<keyword evidence="5" id="KW-0804">Transcription</keyword>
<evidence type="ECO:0000256" key="1">
    <source>
        <dbReference type="ARBA" id="ARBA00010641"/>
    </source>
</evidence>
<dbReference type="STRING" id="113562.SAMN04489716_1766"/>
<organism evidence="8 9">
    <name type="scientific">Actinoplanes derwentensis</name>
    <dbReference type="NCBI Taxonomy" id="113562"/>
    <lineage>
        <taxon>Bacteria</taxon>
        <taxon>Bacillati</taxon>
        <taxon>Actinomycetota</taxon>
        <taxon>Actinomycetes</taxon>
        <taxon>Micromonosporales</taxon>
        <taxon>Micromonosporaceae</taxon>
        <taxon>Actinoplanes</taxon>
    </lineage>
</organism>
<dbReference type="PANTHER" id="PTHR43133:SF52">
    <property type="entry name" value="ECF RNA POLYMERASE SIGMA FACTOR SIGL"/>
    <property type="match status" value="1"/>
</dbReference>
<dbReference type="RefSeq" id="WP_157751413.1">
    <property type="nucleotide sequence ID" value="NZ_BOMJ01000011.1"/>
</dbReference>
<dbReference type="OrthoDB" id="9811152at2"/>
<name>A0A1H1VJ19_9ACTN</name>
<dbReference type="InterPro" id="IPR036388">
    <property type="entry name" value="WH-like_DNA-bd_sf"/>
</dbReference>
<dbReference type="AlphaFoldDB" id="A0A1H1VJ19"/>
<dbReference type="GO" id="GO:0006352">
    <property type="term" value="P:DNA-templated transcription initiation"/>
    <property type="evidence" value="ECO:0007669"/>
    <property type="project" value="InterPro"/>
</dbReference>
<dbReference type="InterPro" id="IPR014284">
    <property type="entry name" value="RNA_pol_sigma-70_dom"/>
</dbReference>
<evidence type="ECO:0000259" key="6">
    <source>
        <dbReference type="Pfam" id="PF04542"/>
    </source>
</evidence>
<dbReference type="InterPro" id="IPR007630">
    <property type="entry name" value="RNA_pol_sigma70_r4"/>
</dbReference>
<keyword evidence="3" id="KW-0731">Sigma factor</keyword>
<evidence type="ECO:0000256" key="3">
    <source>
        <dbReference type="ARBA" id="ARBA00023082"/>
    </source>
</evidence>
<dbReference type="SUPFAM" id="SSF88659">
    <property type="entry name" value="Sigma3 and sigma4 domains of RNA polymerase sigma factors"/>
    <property type="match status" value="1"/>
</dbReference>
<dbReference type="PANTHER" id="PTHR43133">
    <property type="entry name" value="RNA POLYMERASE ECF-TYPE SIGMA FACTO"/>
    <property type="match status" value="1"/>
</dbReference>
<dbReference type="InterPro" id="IPR039425">
    <property type="entry name" value="RNA_pol_sigma-70-like"/>
</dbReference>
<dbReference type="InterPro" id="IPR013325">
    <property type="entry name" value="RNA_pol_sigma_r2"/>
</dbReference>
<accession>A0A1H1VJ19</accession>
<feature type="domain" description="RNA polymerase sigma-70 region 2" evidence="6">
    <location>
        <begin position="19"/>
        <end position="88"/>
    </location>
</feature>
<evidence type="ECO:0000256" key="2">
    <source>
        <dbReference type="ARBA" id="ARBA00023015"/>
    </source>
</evidence>
<dbReference type="SUPFAM" id="SSF88946">
    <property type="entry name" value="Sigma2 domain of RNA polymerase sigma factors"/>
    <property type="match status" value="1"/>
</dbReference>
<gene>
    <name evidence="8" type="ORF">SAMN04489716_1766</name>
</gene>
<keyword evidence="9" id="KW-1185">Reference proteome</keyword>
<protein>
    <submittedName>
        <fullName evidence="8">RNA polymerase, sigma-24 subunit, RpoE</fullName>
    </submittedName>
</protein>
<dbReference type="CDD" id="cd06171">
    <property type="entry name" value="Sigma70_r4"/>
    <property type="match status" value="1"/>
</dbReference>
<reference evidence="8 9" key="1">
    <citation type="submission" date="2016-10" db="EMBL/GenBank/DDBJ databases">
        <authorList>
            <person name="de Groot N.N."/>
        </authorList>
    </citation>
    <scope>NUCLEOTIDE SEQUENCE [LARGE SCALE GENOMIC DNA]</scope>
    <source>
        <strain evidence="8 9">DSM 43941</strain>
    </source>
</reference>
<evidence type="ECO:0000259" key="7">
    <source>
        <dbReference type="Pfam" id="PF04545"/>
    </source>
</evidence>
<dbReference type="Proteomes" id="UP000198688">
    <property type="component" value="Chromosome I"/>
</dbReference>
<dbReference type="EMBL" id="LT629758">
    <property type="protein sequence ID" value="SDS84341.1"/>
    <property type="molecule type" value="Genomic_DNA"/>
</dbReference>
<dbReference type="NCBIfam" id="TIGR02937">
    <property type="entry name" value="sigma70-ECF"/>
    <property type="match status" value="1"/>
</dbReference>
<evidence type="ECO:0000256" key="4">
    <source>
        <dbReference type="ARBA" id="ARBA00023125"/>
    </source>
</evidence>
<dbReference type="InterPro" id="IPR013324">
    <property type="entry name" value="RNA_pol_sigma_r3/r4-like"/>
</dbReference>
<keyword evidence="2" id="KW-0805">Transcription regulation</keyword>
<dbReference type="InterPro" id="IPR007627">
    <property type="entry name" value="RNA_pol_sigma70_r2"/>
</dbReference>
<dbReference type="Gene3D" id="1.10.10.10">
    <property type="entry name" value="Winged helix-like DNA-binding domain superfamily/Winged helix DNA-binding domain"/>
    <property type="match status" value="1"/>
</dbReference>
<feature type="domain" description="RNA polymerase sigma-70 region 4" evidence="7">
    <location>
        <begin position="122"/>
        <end position="168"/>
    </location>
</feature>
<comment type="similarity">
    <text evidence="1">Belongs to the sigma-70 factor family. ECF subfamily.</text>
</comment>
<dbReference type="GO" id="GO:0016987">
    <property type="term" value="F:sigma factor activity"/>
    <property type="evidence" value="ECO:0007669"/>
    <property type="project" value="UniProtKB-KW"/>
</dbReference>
<keyword evidence="4" id="KW-0238">DNA-binding</keyword>
<dbReference type="GO" id="GO:0003677">
    <property type="term" value="F:DNA binding"/>
    <property type="evidence" value="ECO:0007669"/>
    <property type="project" value="UniProtKB-KW"/>
</dbReference>
<dbReference type="Pfam" id="PF04542">
    <property type="entry name" value="Sigma70_r2"/>
    <property type="match status" value="1"/>
</dbReference>
<sequence length="173" mass="19863">MGRPQHVSDQSQRRLRVLIDEQGPTMRRYALSLTAGDHATAEDLVQEALIRAWRSIRTVPADEPGSRRWLFTVLRRLFIDDRRRQQRRPVQVSEVDLTAAATEPDTAVLVLARQSLREAAGRLSGVQREVLFQVFFEDRAVTEVAHRLGIPEGTVRSRLHYALRTLRQAVFEK</sequence>
<evidence type="ECO:0000313" key="8">
    <source>
        <dbReference type="EMBL" id="SDS84341.1"/>
    </source>
</evidence>
<evidence type="ECO:0000256" key="5">
    <source>
        <dbReference type="ARBA" id="ARBA00023163"/>
    </source>
</evidence>
<dbReference type="Gene3D" id="1.10.1740.10">
    <property type="match status" value="1"/>
</dbReference>
<proteinExistence type="inferred from homology"/>